<dbReference type="PIRSF" id="PIRSF006621">
    <property type="entry name" value="Dus"/>
    <property type="match status" value="1"/>
</dbReference>
<evidence type="ECO:0000256" key="2">
    <source>
        <dbReference type="ARBA" id="ARBA00002790"/>
    </source>
</evidence>
<evidence type="ECO:0000256" key="1">
    <source>
        <dbReference type="ARBA" id="ARBA00001917"/>
    </source>
</evidence>
<feature type="domain" description="DUS-like FMN-binding" evidence="15">
    <location>
        <begin position="11"/>
        <end position="308"/>
    </location>
</feature>
<evidence type="ECO:0000256" key="4">
    <source>
        <dbReference type="ARBA" id="ARBA00022630"/>
    </source>
</evidence>
<evidence type="ECO:0000256" key="5">
    <source>
        <dbReference type="ARBA" id="ARBA00022643"/>
    </source>
</evidence>
<dbReference type="GeneID" id="78294007"/>
<reference evidence="16 17" key="1">
    <citation type="submission" date="2018-04" db="EMBL/GenBank/DDBJ databases">
        <title>Genomic Encyclopedia of Type Strains, Phase IV (KMG-IV): sequencing the most valuable type-strain genomes for metagenomic binning, comparative biology and taxonomic classification.</title>
        <authorList>
            <person name="Goeker M."/>
        </authorList>
    </citation>
    <scope>NUCLEOTIDE SEQUENCE [LARGE SCALE GENOMIC DNA]</scope>
    <source>
        <strain evidence="16 17">DSM 14823</strain>
    </source>
</reference>
<comment type="similarity">
    <text evidence="12">Belongs to the dus family.</text>
</comment>
<evidence type="ECO:0000259" key="15">
    <source>
        <dbReference type="Pfam" id="PF01207"/>
    </source>
</evidence>
<accession>A0A2U1B8X8</accession>
<dbReference type="PROSITE" id="PS01136">
    <property type="entry name" value="UPF0034"/>
    <property type="match status" value="1"/>
</dbReference>
<dbReference type="RefSeq" id="WP_165832784.1">
    <property type="nucleotide sequence ID" value="NZ_CABMMC010000047.1"/>
</dbReference>
<dbReference type="PANTHER" id="PTHR45846">
    <property type="entry name" value="TRNA-DIHYDROURIDINE(47) SYNTHASE [NAD(P)(+)]-LIKE"/>
    <property type="match status" value="1"/>
</dbReference>
<evidence type="ECO:0000256" key="11">
    <source>
        <dbReference type="ARBA" id="ARBA00048802"/>
    </source>
</evidence>
<keyword evidence="8" id="KW-0694">RNA-binding</keyword>
<dbReference type="InterPro" id="IPR035587">
    <property type="entry name" value="DUS-like_FMN-bd"/>
</dbReference>
<feature type="binding site" evidence="14">
    <location>
        <position position="67"/>
    </location>
    <ligand>
        <name>FMN</name>
        <dbReference type="ChEBI" id="CHEBI:58210"/>
    </ligand>
</feature>
<keyword evidence="9 12" id="KW-0560">Oxidoreductase</keyword>
<evidence type="ECO:0000256" key="3">
    <source>
        <dbReference type="ARBA" id="ARBA00022555"/>
    </source>
</evidence>
<feature type="binding site" evidence="14">
    <location>
        <begin position="198"/>
        <end position="200"/>
    </location>
    <ligand>
        <name>FMN</name>
        <dbReference type="ChEBI" id="CHEBI:58210"/>
    </ligand>
</feature>
<name>A0A2U1B8X8_9BACT</name>
<keyword evidence="5 12" id="KW-0288">FMN</keyword>
<protein>
    <recommendedName>
        <fullName evidence="12">tRNA-dihydrouridine synthase</fullName>
        <ecNumber evidence="12">1.3.1.-</ecNumber>
    </recommendedName>
</protein>
<keyword evidence="6 12" id="KW-0819">tRNA processing</keyword>
<dbReference type="Gene3D" id="3.20.20.70">
    <property type="entry name" value="Aldolase class I"/>
    <property type="match status" value="1"/>
</dbReference>
<evidence type="ECO:0000256" key="12">
    <source>
        <dbReference type="PIRNR" id="PIRNR006621"/>
    </source>
</evidence>
<evidence type="ECO:0000256" key="8">
    <source>
        <dbReference type="ARBA" id="ARBA00022884"/>
    </source>
</evidence>
<feature type="binding site" evidence="14">
    <location>
        <position position="136"/>
    </location>
    <ligand>
        <name>FMN</name>
        <dbReference type="ChEBI" id="CHEBI:58210"/>
    </ligand>
</feature>
<dbReference type="Proteomes" id="UP000245959">
    <property type="component" value="Unassembled WGS sequence"/>
</dbReference>
<dbReference type="CDD" id="cd02801">
    <property type="entry name" value="DUS_like_FMN"/>
    <property type="match status" value="1"/>
</dbReference>
<dbReference type="GO" id="GO:0050660">
    <property type="term" value="F:flavin adenine dinucleotide binding"/>
    <property type="evidence" value="ECO:0007669"/>
    <property type="project" value="InterPro"/>
</dbReference>
<dbReference type="EMBL" id="QEKH01000003">
    <property type="protein sequence ID" value="PVY45101.1"/>
    <property type="molecule type" value="Genomic_DNA"/>
</dbReference>
<organism evidence="16 17">
    <name type="scientific">Victivallis vadensis</name>
    <dbReference type="NCBI Taxonomy" id="172901"/>
    <lineage>
        <taxon>Bacteria</taxon>
        <taxon>Pseudomonadati</taxon>
        <taxon>Lentisphaerota</taxon>
        <taxon>Lentisphaeria</taxon>
        <taxon>Victivallales</taxon>
        <taxon>Victivallaceae</taxon>
        <taxon>Victivallis</taxon>
    </lineage>
</organism>
<comment type="catalytic activity">
    <reaction evidence="11">
        <text>a 5,6-dihydrouridine in tRNA + NAD(+) = a uridine in tRNA + NADH + H(+)</text>
        <dbReference type="Rhea" id="RHEA:54452"/>
        <dbReference type="Rhea" id="RHEA-COMP:13339"/>
        <dbReference type="Rhea" id="RHEA-COMP:13887"/>
        <dbReference type="ChEBI" id="CHEBI:15378"/>
        <dbReference type="ChEBI" id="CHEBI:57540"/>
        <dbReference type="ChEBI" id="CHEBI:57945"/>
        <dbReference type="ChEBI" id="CHEBI:65315"/>
        <dbReference type="ChEBI" id="CHEBI:74443"/>
    </reaction>
</comment>
<comment type="catalytic activity">
    <reaction evidence="10">
        <text>a 5,6-dihydrouridine in tRNA + NADP(+) = a uridine in tRNA + NADPH + H(+)</text>
        <dbReference type="Rhea" id="RHEA:23624"/>
        <dbReference type="Rhea" id="RHEA-COMP:13339"/>
        <dbReference type="Rhea" id="RHEA-COMP:13887"/>
        <dbReference type="ChEBI" id="CHEBI:15378"/>
        <dbReference type="ChEBI" id="CHEBI:57783"/>
        <dbReference type="ChEBI" id="CHEBI:58349"/>
        <dbReference type="ChEBI" id="CHEBI:65315"/>
        <dbReference type="ChEBI" id="CHEBI:74443"/>
    </reaction>
</comment>
<evidence type="ECO:0000313" key="17">
    <source>
        <dbReference type="Proteomes" id="UP000245959"/>
    </source>
</evidence>
<keyword evidence="7" id="KW-0521">NADP</keyword>
<keyword evidence="3" id="KW-0820">tRNA-binding</keyword>
<dbReference type="InterPro" id="IPR013785">
    <property type="entry name" value="Aldolase_TIM"/>
</dbReference>
<evidence type="ECO:0000256" key="7">
    <source>
        <dbReference type="ARBA" id="ARBA00022857"/>
    </source>
</evidence>
<dbReference type="GO" id="GO:0000049">
    <property type="term" value="F:tRNA binding"/>
    <property type="evidence" value="ECO:0007669"/>
    <property type="project" value="UniProtKB-KW"/>
</dbReference>
<feature type="binding site" evidence="14">
    <location>
        <begin position="222"/>
        <end position="223"/>
    </location>
    <ligand>
        <name>FMN</name>
        <dbReference type="ChEBI" id="CHEBI:58210"/>
    </ligand>
</feature>
<comment type="caution">
    <text evidence="16">The sequence shown here is derived from an EMBL/GenBank/DDBJ whole genome shotgun (WGS) entry which is preliminary data.</text>
</comment>
<comment type="function">
    <text evidence="2 12">Catalyzes the synthesis of 5,6-dihydrouridine (D), a modified base found in the D-loop of most tRNAs, via the reduction of the C5-C6 double bond in target uridines.</text>
</comment>
<evidence type="ECO:0000256" key="14">
    <source>
        <dbReference type="PIRSR" id="PIRSR006621-2"/>
    </source>
</evidence>
<gene>
    <name evidence="16" type="ORF">C8D82_10315</name>
</gene>
<dbReference type="SUPFAM" id="SSF51395">
    <property type="entry name" value="FMN-linked oxidoreductases"/>
    <property type="match status" value="1"/>
</dbReference>
<dbReference type="PANTHER" id="PTHR45846:SF1">
    <property type="entry name" value="TRNA-DIHYDROURIDINE(47) SYNTHASE [NAD(P)(+)]-LIKE"/>
    <property type="match status" value="1"/>
</dbReference>
<dbReference type="AlphaFoldDB" id="A0A2U1B8X8"/>
<evidence type="ECO:0000256" key="6">
    <source>
        <dbReference type="ARBA" id="ARBA00022694"/>
    </source>
</evidence>
<evidence type="ECO:0000256" key="13">
    <source>
        <dbReference type="PIRSR" id="PIRSR006621-1"/>
    </source>
</evidence>
<feature type="binding site" evidence="14">
    <location>
        <position position="166"/>
    </location>
    <ligand>
        <name>FMN</name>
        <dbReference type="ChEBI" id="CHEBI:58210"/>
    </ligand>
</feature>
<comment type="cofactor">
    <cofactor evidence="1 12 14">
        <name>FMN</name>
        <dbReference type="ChEBI" id="CHEBI:58210"/>
    </cofactor>
</comment>
<dbReference type="InterPro" id="IPR024036">
    <property type="entry name" value="tRNA-dHydroUridine_Synthase_C"/>
</dbReference>
<evidence type="ECO:0000256" key="10">
    <source>
        <dbReference type="ARBA" id="ARBA00048205"/>
    </source>
</evidence>
<evidence type="ECO:0000256" key="9">
    <source>
        <dbReference type="ARBA" id="ARBA00023002"/>
    </source>
</evidence>
<keyword evidence="14" id="KW-0547">Nucleotide-binding</keyword>
<sequence>MPLYPENALLMAPLSGFTDLPYRRAARAGGCRFAFTEMVDVASLTYARERSAGMLRRGPEEEFLGVQLVGADHEFIRRAADVVNEYEFSVVDFNLGCPVPKVAKKGAGAELGRHLDAALACFAIIAERSRHPVTAKIRIVDAEDPAPTLALAKGLAELGAQAITVHGRIKEAFYSGPVNFGMIRAVREALPGVQVIANGGVTGRVKYQEIRRETGCSLVMLARGAMGNPWLFNELSLGDAYVPPDIDEWFGVIREHVEGMIELYGEESAMRMARKILHDYLKGRGFHSVMKALASAVATRADFEAFLARTKQEHSESYWTQLEANPAAERRLRR</sequence>
<dbReference type="Pfam" id="PF01207">
    <property type="entry name" value="Dus"/>
    <property type="match status" value="1"/>
</dbReference>
<evidence type="ECO:0000313" key="16">
    <source>
        <dbReference type="EMBL" id="PVY45101.1"/>
    </source>
</evidence>
<keyword evidence="17" id="KW-1185">Reference proteome</keyword>
<feature type="active site" description="Proton donor" evidence="13">
    <location>
        <position position="97"/>
    </location>
</feature>
<dbReference type="EC" id="1.3.1.-" evidence="12"/>
<dbReference type="InterPro" id="IPR001269">
    <property type="entry name" value="DUS_fam"/>
</dbReference>
<dbReference type="InterPro" id="IPR018517">
    <property type="entry name" value="tRNA_hU_synthase_CS"/>
</dbReference>
<dbReference type="Gene3D" id="1.10.1200.80">
    <property type="entry name" value="Putative flavin oxidoreducatase, domain 2"/>
    <property type="match status" value="1"/>
</dbReference>
<proteinExistence type="inferred from homology"/>
<keyword evidence="4 12" id="KW-0285">Flavoprotein</keyword>
<dbReference type="GO" id="GO:0017150">
    <property type="term" value="F:tRNA dihydrouridine synthase activity"/>
    <property type="evidence" value="ECO:0007669"/>
    <property type="project" value="InterPro"/>
</dbReference>